<sequence>MDDNRDPSGADEPAVPAPSLVGFAKYARGATDSSKVPWLARVAEKPVNFAATAPGFSFGVPPTPTSTPIQRLAENSPAAVGHAGFPTLSSSFARTLPAQLHPLPSLVTQAPLPSFSSLLSQHPTTLAHPLLTFPPLLLPHPDTLGRQLPQHPAQNAPIPVLHPLLPLFTPTPGGRTRGEEATRATPRDEDQKKAQRGRDKQRRELKLARRHADQAGFHAASPTKRAEIPHKDQKRASRKVTGPARSAHRARMSAFHKAIMGRKGRKERSFAGEVVREDRRASVATSITYEDALPHNRTHNAFWTDGSAHHPPDSTDSFLGAAVARLAPTTTIFDVTEYPIGCNVGSSGDAEVYAIAAALGLAVIDAYAGKRAPVVIFTDFLPCLIALESGRATDLGPLTSTRWALEDIYDAADQLHAMGVPLTLRWVNGHSSAKGNQAADRGADRAARLAARAPKAAVDPVRLLPLALKDASRAWEEEY</sequence>
<feature type="region of interest" description="Disordered" evidence="1">
    <location>
        <begin position="150"/>
        <end position="251"/>
    </location>
</feature>
<evidence type="ECO:0000256" key="1">
    <source>
        <dbReference type="SAM" id="MobiDB-lite"/>
    </source>
</evidence>
<proteinExistence type="predicted"/>
<dbReference type="CDD" id="cd09276">
    <property type="entry name" value="Rnase_HI_RT_non_LTR"/>
    <property type="match status" value="1"/>
</dbReference>
<evidence type="ECO:0000313" key="4">
    <source>
        <dbReference type="Proteomes" id="UP000799750"/>
    </source>
</evidence>
<reference evidence="3" key="1">
    <citation type="journal article" date="2020" name="Stud. Mycol.">
        <title>101 Dothideomycetes genomes: a test case for predicting lifestyles and emergence of pathogens.</title>
        <authorList>
            <person name="Haridas S."/>
            <person name="Albert R."/>
            <person name="Binder M."/>
            <person name="Bloem J."/>
            <person name="Labutti K."/>
            <person name="Salamov A."/>
            <person name="Andreopoulos B."/>
            <person name="Baker S."/>
            <person name="Barry K."/>
            <person name="Bills G."/>
            <person name="Bluhm B."/>
            <person name="Cannon C."/>
            <person name="Castanera R."/>
            <person name="Culley D."/>
            <person name="Daum C."/>
            <person name="Ezra D."/>
            <person name="Gonzalez J."/>
            <person name="Henrissat B."/>
            <person name="Kuo A."/>
            <person name="Liang C."/>
            <person name="Lipzen A."/>
            <person name="Lutzoni F."/>
            <person name="Magnuson J."/>
            <person name="Mondo S."/>
            <person name="Nolan M."/>
            <person name="Ohm R."/>
            <person name="Pangilinan J."/>
            <person name="Park H.-J."/>
            <person name="Ramirez L."/>
            <person name="Alfaro M."/>
            <person name="Sun H."/>
            <person name="Tritt A."/>
            <person name="Yoshinaga Y."/>
            <person name="Zwiers L.-H."/>
            <person name="Turgeon B."/>
            <person name="Goodwin S."/>
            <person name="Spatafora J."/>
            <person name="Crous P."/>
            <person name="Grigoriev I."/>
        </authorList>
    </citation>
    <scope>NUCLEOTIDE SEQUENCE</scope>
    <source>
        <strain evidence="3">CBS 269.34</strain>
    </source>
</reference>
<dbReference type="Proteomes" id="UP000799750">
    <property type="component" value="Unassembled WGS sequence"/>
</dbReference>
<keyword evidence="4" id="KW-1185">Reference proteome</keyword>
<gene>
    <name evidence="3" type="ORF">BU16DRAFT_536273</name>
</gene>
<evidence type="ECO:0000259" key="2">
    <source>
        <dbReference type="PROSITE" id="PS50879"/>
    </source>
</evidence>
<dbReference type="SUPFAM" id="SSF53098">
    <property type="entry name" value="Ribonuclease H-like"/>
    <property type="match status" value="1"/>
</dbReference>
<name>A0A6A6R361_9PEZI</name>
<evidence type="ECO:0000313" key="3">
    <source>
        <dbReference type="EMBL" id="KAF2498213.1"/>
    </source>
</evidence>
<accession>A0A6A6R361</accession>
<dbReference type="GO" id="GO:0003676">
    <property type="term" value="F:nucleic acid binding"/>
    <property type="evidence" value="ECO:0007669"/>
    <property type="project" value="InterPro"/>
</dbReference>
<protein>
    <recommendedName>
        <fullName evidence="2">RNase H type-1 domain-containing protein</fullName>
    </recommendedName>
</protein>
<dbReference type="EMBL" id="MU004185">
    <property type="protein sequence ID" value="KAF2498213.1"/>
    <property type="molecule type" value="Genomic_DNA"/>
</dbReference>
<feature type="compositionally biased region" description="Low complexity" evidence="1">
    <location>
        <begin position="163"/>
        <end position="174"/>
    </location>
</feature>
<dbReference type="InterPro" id="IPR012337">
    <property type="entry name" value="RNaseH-like_sf"/>
</dbReference>
<dbReference type="OrthoDB" id="4729724at2759"/>
<dbReference type="PROSITE" id="PS50879">
    <property type="entry name" value="RNASE_H_1"/>
    <property type="match status" value="1"/>
</dbReference>
<feature type="compositionally biased region" description="Basic and acidic residues" evidence="1">
    <location>
        <begin position="224"/>
        <end position="235"/>
    </location>
</feature>
<dbReference type="InterPro" id="IPR036397">
    <property type="entry name" value="RNaseH_sf"/>
</dbReference>
<organism evidence="3 4">
    <name type="scientific">Lophium mytilinum</name>
    <dbReference type="NCBI Taxonomy" id="390894"/>
    <lineage>
        <taxon>Eukaryota</taxon>
        <taxon>Fungi</taxon>
        <taxon>Dikarya</taxon>
        <taxon>Ascomycota</taxon>
        <taxon>Pezizomycotina</taxon>
        <taxon>Dothideomycetes</taxon>
        <taxon>Pleosporomycetidae</taxon>
        <taxon>Mytilinidiales</taxon>
        <taxon>Mytilinidiaceae</taxon>
        <taxon>Lophium</taxon>
    </lineage>
</organism>
<dbReference type="InterPro" id="IPR002156">
    <property type="entry name" value="RNaseH_domain"/>
</dbReference>
<feature type="domain" description="RNase H type-1" evidence="2">
    <location>
        <begin position="296"/>
        <end position="448"/>
    </location>
</feature>
<dbReference type="AlphaFoldDB" id="A0A6A6R361"/>
<dbReference type="GO" id="GO:0004523">
    <property type="term" value="F:RNA-DNA hybrid ribonuclease activity"/>
    <property type="evidence" value="ECO:0007669"/>
    <property type="project" value="InterPro"/>
</dbReference>
<dbReference type="Gene3D" id="3.30.420.10">
    <property type="entry name" value="Ribonuclease H-like superfamily/Ribonuclease H"/>
    <property type="match status" value="1"/>
</dbReference>
<feature type="compositionally biased region" description="Basic and acidic residues" evidence="1">
    <location>
        <begin position="176"/>
        <end position="213"/>
    </location>
</feature>